<accession>A0A2W5WGN4</accession>
<proteinExistence type="predicted"/>
<feature type="chain" id="PRO_5015876566" evidence="1">
    <location>
        <begin position="26"/>
        <end position="79"/>
    </location>
</feature>
<evidence type="ECO:0000256" key="1">
    <source>
        <dbReference type="SAM" id="SignalP"/>
    </source>
</evidence>
<name>A0A2W5WGN4_9CAUL</name>
<evidence type="ECO:0000313" key="2">
    <source>
        <dbReference type="EMBL" id="PZR32798.1"/>
    </source>
</evidence>
<dbReference type="EMBL" id="QFQZ01000053">
    <property type="protein sequence ID" value="PZR32798.1"/>
    <property type="molecule type" value="Genomic_DNA"/>
</dbReference>
<reference evidence="2 3" key="1">
    <citation type="submission" date="2017-08" db="EMBL/GenBank/DDBJ databases">
        <title>Infants hospitalized years apart are colonized by the same room-sourced microbial strains.</title>
        <authorList>
            <person name="Brooks B."/>
            <person name="Olm M.R."/>
            <person name="Firek B.A."/>
            <person name="Baker R."/>
            <person name="Thomas B.C."/>
            <person name="Morowitz M.J."/>
            <person name="Banfield J.F."/>
        </authorList>
    </citation>
    <scope>NUCLEOTIDE SEQUENCE [LARGE SCALE GENOMIC DNA]</scope>
    <source>
        <strain evidence="2">S2_003_000_R2_4</strain>
    </source>
</reference>
<evidence type="ECO:0000313" key="3">
    <source>
        <dbReference type="Proteomes" id="UP000249393"/>
    </source>
</evidence>
<dbReference type="Proteomes" id="UP000249393">
    <property type="component" value="Unassembled WGS sequence"/>
</dbReference>
<sequence>MNLMSPRIIALALIASLASLATASAAAPRACGHLQAAPAPANPKDVFRRAAWVCDMPADCMPHAVAGVDGASQPARSPR</sequence>
<keyword evidence="1" id="KW-0732">Signal</keyword>
<comment type="caution">
    <text evidence="2">The sequence shown here is derived from an EMBL/GenBank/DDBJ whole genome shotgun (WGS) entry which is preliminary data.</text>
</comment>
<dbReference type="AlphaFoldDB" id="A0A2W5WGN4"/>
<organism evidence="2 3">
    <name type="scientific">Caulobacter segnis</name>
    <dbReference type="NCBI Taxonomy" id="88688"/>
    <lineage>
        <taxon>Bacteria</taxon>
        <taxon>Pseudomonadati</taxon>
        <taxon>Pseudomonadota</taxon>
        <taxon>Alphaproteobacteria</taxon>
        <taxon>Caulobacterales</taxon>
        <taxon>Caulobacteraceae</taxon>
        <taxon>Caulobacter</taxon>
    </lineage>
</organism>
<gene>
    <name evidence="2" type="ORF">DI526_15560</name>
</gene>
<protein>
    <submittedName>
        <fullName evidence="2">Uncharacterized protein</fullName>
    </submittedName>
</protein>
<feature type="signal peptide" evidence="1">
    <location>
        <begin position="1"/>
        <end position="25"/>
    </location>
</feature>